<dbReference type="EMBL" id="QGKW02001660">
    <property type="protein sequence ID" value="KAF2580295.1"/>
    <property type="molecule type" value="Genomic_DNA"/>
</dbReference>
<organism evidence="1 2">
    <name type="scientific">Brassica cretica</name>
    <name type="common">Mustard</name>
    <dbReference type="NCBI Taxonomy" id="69181"/>
    <lineage>
        <taxon>Eukaryota</taxon>
        <taxon>Viridiplantae</taxon>
        <taxon>Streptophyta</taxon>
        <taxon>Embryophyta</taxon>
        <taxon>Tracheophyta</taxon>
        <taxon>Spermatophyta</taxon>
        <taxon>Magnoliopsida</taxon>
        <taxon>eudicotyledons</taxon>
        <taxon>Gunneridae</taxon>
        <taxon>Pentapetalae</taxon>
        <taxon>rosids</taxon>
        <taxon>malvids</taxon>
        <taxon>Brassicales</taxon>
        <taxon>Brassicaceae</taxon>
        <taxon>Brassiceae</taxon>
        <taxon>Brassica</taxon>
    </lineage>
</organism>
<gene>
    <name evidence="1" type="ORF">F2Q68_00002305</name>
</gene>
<protein>
    <submittedName>
        <fullName evidence="1">Uncharacterized protein</fullName>
    </submittedName>
</protein>
<name>A0A8S9JE43_BRACR</name>
<proteinExistence type="predicted"/>
<dbReference type="Proteomes" id="UP000712281">
    <property type="component" value="Unassembled WGS sequence"/>
</dbReference>
<comment type="caution">
    <text evidence="1">The sequence shown here is derived from an EMBL/GenBank/DDBJ whole genome shotgun (WGS) entry which is preliminary data.</text>
</comment>
<sequence>MYGIDQTELNFIIQAVTTHPDEAVGSSIGTIAALSNPIKSLSRSGTGAGTAGAGAGCLPAGPVAGGEAALSTGLPDEYPASFSKVLVLYFLNCRFQAGHKSLWRFVVQKYIMLYL</sequence>
<reference evidence="1" key="1">
    <citation type="submission" date="2019-12" db="EMBL/GenBank/DDBJ databases">
        <title>Genome sequencing and annotation of Brassica cretica.</title>
        <authorList>
            <person name="Studholme D.J."/>
            <person name="Sarris P.F."/>
        </authorList>
    </citation>
    <scope>NUCLEOTIDE SEQUENCE</scope>
    <source>
        <strain evidence="1">PFS-001/15</strain>
        <tissue evidence="1">Leaf</tissue>
    </source>
</reference>
<accession>A0A8S9JE43</accession>
<evidence type="ECO:0000313" key="2">
    <source>
        <dbReference type="Proteomes" id="UP000712281"/>
    </source>
</evidence>
<evidence type="ECO:0000313" key="1">
    <source>
        <dbReference type="EMBL" id="KAF2580295.1"/>
    </source>
</evidence>
<dbReference type="AlphaFoldDB" id="A0A8S9JE43"/>